<feature type="region of interest" description="Disordered" evidence="1">
    <location>
        <begin position="19"/>
        <end position="38"/>
    </location>
</feature>
<evidence type="ECO:0000313" key="3">
    <source>
        <dbReference type="Proteomes" id="UP001358586"/>
    </source>
</evidence>
<evidence type="ECO:0000313" key="2">
    <source>
        <dbReference type="EMBL" id="KAK5810907.1"/>
    </source>
</evidence>
<sequence>MASAKVMTASAQGGALSIRLDPLPTKSDGRGTFSNSMSEDERGVKNCLALILGFWESLSIL</sequence>
<dbReference type="EMBL" id="JARKNE010000008">
    <property type="protein sequence ID" value="KAK5810907.1"/>
    <property type="molecule type" value="Genomic_DNA"/>
</dbReference>
<keyword evidence="3" id="KW-1185">Reference proteome</keyword>
<gene>
    <name evidence="2" type="ORF">PVK06_026224</name>
</gene>
<name>A0ABR0NXM1_GOSAR</name>
<dbReference type="Proteomes" id="UP001358586">
    <property type="component" value="Chromosome 8"/>
</dbReference>
<evidence type="ECO:0000256" key="1">
    <source>
        <dbReference type="SAM" id="MobiDB-lite"/>
    </source>
</evidence>
<organism evidence="2 3">
    <name type="scientific">Gossypium arboreum</name>
    <name type="common">Tree cotton</name>
    <name type="synonym">Gossypium nanking</name>
    <dbReference type="NCBI Taxonomy" id="29729"/>
    <lineage>
        <taxon>Eukaryota</taxon>
        <taxon>Viridiplantae</taxon>
        <taxon>Streptophyta</taxon>
        <taxon>Embryophyta</taxon>
        <taxon>Tracheophyta</taxon>
        <taxon>Spermatophyta</taxon>
        <taxon>Magnoliopsida</taxon>
        <taxon>eudicotyledons</taxon>
        <taxon>Gunneridae</taxon>
        <taxon>Pentapetalae</taxon>
        <taxon>rosids</taxon>
        <taxon>malvids</taxon>
        <taxon>Malvales</taxon>
        <taxon>Malvaceae</taxon>
        <taxon>Malvoideae</taxon>
        <taxon>Gossypium</taxon>
    </lineage>
</organism>
<proteinExistence type="predicted"/>
<comment type="caution">
    <text evidence="2">The sequence shown here is derived from an EMBL/GenBank/DDBJ whole genome shotgun (WGS) entry which is preliminary data.</text>
</comment>
<reference evidence="2 3" key="1">
    <citation type="submission" date="2023-03" db="EMBL/GenBank/DDBJ databases">
        <title>WGS of Gossypium arboreum.</title>
        <authorList>
            <person name="Yu D."/>
        </authorList>
    </citation>
    <scope>NUCLEOTIDE SEQUENCE [LARGE SCALE GENOMIC DNA]</scope>
    <source>
        <tissue evidence="2">Leaf</tissue>
    </source>
</reference>
<accession>A0ABR0NXM1</accession>
<protein>
    <submittedName>
        <fullName evidence="2">Uncharacterized protein</fullName>
    </submittedName>
</protein>